<dbReference type="RefSeq" id="WP_161084986.1">
    <property type="nucleotide sequence ID" value="NZ_WWCX01000035.1"/>
</dbReference>
<evidence type="ECO:0000256" key="2">
    <source>
        <dbReference type="SAM" id="Phobius"/>
    </source>
</evidence>
<sequence length="166" mass="18236">MEQQRPYFRRMPAAEEEEKVWVSFYRNANDPDLAAELIAHMDKDVDSRTRYPGLYLRCKQSMRRQRQREARAKRVANAVRVILRSAVLMVLMPAGAVASIMRSIRALARFSGDVALDVCDGGATPTRPSKAPAKRASSASKRSCPPGASAAQVGPVVTPDHIAKSA</sequence>
<feature type="region of interest" description="Disordered" evidence="1">
    <location>
        <begin position="122"/>
        <end position="166"/>
    </location>
</feature>
<feature type="transmembrane region" description="Helical" evidence="2">
    <location>
        <begin position="81"/>
        <end position="101"/>
    </location>
</feature>
<evidence type="ECO:0000313" key="3">
    <source>
        <dbReference type="EMBL" id="MYM95896.1"/>
    </source>
</evidence>
<feature type="compositionally biased region" description="Low complexity" evidence="1">
    <location>
        <begin position="127"/>
        <end position="146"/>
    </location>
</feature>
<comment type="caution">
    <text evidence="3">The sequence shown here is derived from an EMBL/GenBank/DDBJ whole genome shotgun (WGS) entry which is preliminary data.</text>
</comment>
<dbReference type="AlphaFoldDB" id="A0A845GRM0"/>
<evidence type="ECO:0000256" key="1">
    <source>
        <dbReference type="SAM" id="MobiDB-lite"/>
    </source>
</evidence>
<proteinExistence type="predicted"/>
<reference evidence="3" key="1">
    <citation type="submission" date="2019-12" db="EMBL/GenBank/DDBJ databases">
        <title>Novel species isolated from a subtropical stream in China.</title>
        <authorList>
            <person name="Lu H."/>
        </authorList>
    </citation>
    <scope>NUCLEOTIDE SEQUENCE [LARGE SCALE GENOMIC DNA]</scope>
    <source>
        <strain evidence="3">FT81W</strain>
    </source>
</reference>
<gene>
    <name evidence="3" type="ORF">GTP90_18715</name>
</gene>
<protein>
    <submittedName>
        <fullName evidence="3">Uncharacterized protein</fullName>
    </submittedName>
</protein>
<organism evidence="3 4">
    <name type="scientific">Duganella vulcania</name>
    <dbReference type="NCBI Taxonomy" id="2692166"/>
    <lineage>
        <taxon>Bacteria</taxon>
        <taxon>Pseudomonadati</taxon>
        <taxon>Pseudomonadota</taxon>
        <taxon>Betaproteobacteria</taxon>
        <taxon>Burkholderiales</taxon>
        <taxon>Oxalobacteraceae</taxon>
        <taxon>Telluria group</taxon>
        <taxon>Duganella</taxon>
    </lineage>
</organism>
<name>A0A845GRM0_9BURK</name>
<keyword evidence="2" id="KW-0472">Membrane</keyword>
<keyword evidence="2" id="KW-1133">Transmembrane helix</keyword>
<keyword evidence="2" id="KW-0812">Transmembrane</keyword>
<dbReference type="EMBL" id="WWCX01000035">
    <property type="protein sequence ID" value="MYM95896.1"/>
    <property type="molecule type" value="Genomic_DNA"/>
</dbReference>
<accession>A0A845GRM0</accession>
<dbReference type="Proteomes" id="UP000447355">
    <property type="component" value="Unassembled WGS sequence"/>
</dbReference>
<evidence type="ECO:0000313" key="4">
    <source>
        <dbReference type="Proteomes" id="UP000447355"/>
    </source>
</evidence>